<dbReference type="Proteomes" id="UP000265703">
    <property type="component" value="Unassembled WGS sequence"/>
</dbReference>
<sequence length="174" mass="19644">MSKILKKLFKSSNDSSESPAGWMLFSNCLIDEKTSNLDESSKSILRLWAKILREKHRKENYEDNEIFKDPLLLIEWNEPGITARTAVNSAFTKNALLTLIRAQAGYSLFPSRAPSDCAFAFTERQDLLNATVALVNNSWSRHINLVPDVGRCYEIGVPKKGKLEVDEHLAVFNA</sequence>
<name>A0A397TH86_9GLOM</name>
<gene>
    <name evidence="1" type="ORF">C1645_732496</name>
</gene>
<evidence type="ECO:0000313" key="2">
    <source>
        <dbReference type="Proteomes" id="UP000265703"/>
    </source>
</evidence>
<dbReference type="AlphaFoldDB" id="A0A397TH86"/>
<organism evidence="1 2">
    <name type="scientific">Glomus cerebriforme</name>
    <dbReference type="NCBI Taxonomy" id="658196"/>
    <lineage>
        <taxon>Eukaryota</taxon>
        <taxon>Fungi</taxon>
        <taxon>Fungi incertae sedis</taxon>
        <taxon>Mucoromycota</taxon>
        <taxon>Glomeromycotina</taxon>
        <taxon>Glomeromycetes</taxon>
        <taxon>Glomerales</taxon>
        <taxon>Glomeraceae</taxon>
        <taxon>Glomus</taxon>
    </lineage>
</organism>
<evidence type="ECO:0000313" key="1">
    <source>
        <dbReference type="EMBL" id="RIA97282.1"/>
    </source>
</evidence>
<dbReference type="OrthoDB" id="2384231at2759"/>
<dbReference type="EMBL" id="QKYT01000031">
    <property type="protein sequence ID" value="RIA97282.1"/>
    <property type="molecule type" value="Genomic_DNA"/>
</dbReference>
<protein>
    <submittedName>
        <fullName evidence="1">Uncharacterized protein</fullName>
    </submittedName>
</protein>
<reference evidence="1 2" key="1">
    <citation type="submission" date="2018-06" db="EMBL/GenBank/DDBJ databases">
        <title>Comparative genomics reveals the genomic features of Rhizophagus irregularis, R. cerebriforme, R. diaphanum and Gigaspora rosea, and their symbiotic lifestyle signature.</title>
        <authorList>
            <person name="Morin E."/>
            <person name="San Clemente H."/>
            <person name="Chen E.C.H."/>
            <person name="De La Providencia I."/>
            <person name="Hainaut M."/>
            <person name="Kuo A."/>
            <person name="Kohler A."/>
            <person name="Murat C."/>
            <person name="Tang N."/>
            <person name="Roy S."/>
            <person name="Loubradou J."/>
            <person name="Henrissat B."/>
            <person name="Grigoriev I.V."/>
            <person name="Corradi N."/>
            <person name="Roux C."/>
            <person name="Martin F.M."/>
        </authorList>
    </citation>
    <scope>NUCLEOTIDE SEQUENCE [LARGE SCALE GENOMIC DNA]</scope>
    <source>
        <strain evidence="1 2">DAOM 227022</strain>
    </source>
</reference>
<keyword evidence="2" id="KW-1185">Reference proteome</keyword>
<accession>A0A397TH86</accession>
<comment type="caution">
    <text evidence="1">The sequence shown here is derived from an EMBL/GenBank/DDBJ whole genome shotgun (WGS) entry which is preliminary data.</text>
</comment>
<proteinExistence type="predicted"/>